<evidence type="ECO:0000256" key="2">
    <source>
        <dbReference type="ARBA" id="ARBA00022618"/>
    </source>
</evidence>
<evidence type="ECO:0000313" key="11">
    <source>
        <dbReference type="EMBL" id="QGQ95771.1"/>
    </source>
</evidence>
<dbReference type="Proteomes" id="UP000426246">
    <property type="component" value="Chromosome"/>
</dbReference>
<evidence type="ECO:0000256" key="8">
    <source>
        <dbReference type="NCBIfam" id="TIGR02209"/>
    </source>
</evidence>
<dbReference type="HAMAP" id="MF_00910">
    <property type="entry name" value="FtsL"/>
    <property type="match status" value="1"/>
</dbReference>
<dbReference type="InterPro" id="IPR007060">
    <property type="entry name" value="FtsL/DivIC"/>
</dbReference>
<feature type="coiled-coil region" evidence="9">
    <location>
        <begin position="64"/>
        <end position="91"/>
    </location>
</feature>
<dbReference type="GO" id="GO:0032153">
    <property type="term" value="C:cell division site"/>
    <property type="evidence" value="ECO:0007669"/>
    <property type="project" value="UniProtKB-UniRule"/>
</dbReference>
<comment type="subcellular location">
    <subcellularLocation>
        <location evidence="7">Cell membrane</location>
        <topology evidence="7">Single-pass type II membrane protein</topology>
    </subcellularLocation>
    <text evidence="7">Localizes to the division septum where it forms a ring structure.</text>
</comment>
<evidence type="ECO:0000256" key="4">
    <source>
        <dbReference type="ARBA" id="ARBA00022989"/>
    </source>
</evidence>
<dbReference type="RefSeq" id="WP_155700807.1">
    <property type="nucleotide sequence ID" value="NZ_CP034235.1"/>
</dbReference>
<keyword evidence="2 7" id="KW-0132">Cell division</keyword>
<dbReference type="NCBIfam" id="TIGR02209">
    <property type="entry name" value="ftsL_broad"/>
    <property type="match status" value="1"/>
</dbReference>
<evidence type="ECO:0000256" key="1">
    <source>
        <dbReference type="ARBA" id="ARBA00022475"/>
    </source>
</evidence>
<comment type="function">
    <text evidence="7">Essential cell division protein.</text>
</comment>
<keyword evidence="3 7" id="KW-0812">Transmembrane</keyword>
<evidence type="ECO:0000256" key="6">
    <source>
        <dbReference type="ARBA" id="ARBA00023306"/>
    </source>
</evidence>
<keyword evidence="4 7" id="KW-1133">Transmembrane helix</keyword>
<comment type="similarity">
    <text evidence="7">Belongs to the FtsL family.</text>
</comment>
<gene>
    <name evidence="7 11" type="primary">ftsL</name>
    <name evidence="11" type="ORF">EHS13_13225</name>
</gene>
<dbReference type="EMBL" id="CP034235">
    <property type="protein sequence ID" value="QGQ95771.1"/>
    <property type="molecule type" value="Genomic_DNA"/>
</dbReference>
<reference evidence="12" key="1">
    <citation type="submission" date="2018-11" db="EMBL/GenBank/DDBJ databases">
        <title>Complete genome sequence of Paenibacillus sp. ML311-T8.</title>
        <authorList>
            <person name="Nam Y.-D."/>
            <person name="Kang J."/>
            <person name="Chung W.-H."/>
            <person name="Park Y.S."/>
        </authorList>
    </citation>
    <scope>NUCLEOTIDE SEQUENCE [LARGE SCALE GENOMIC DNA]</scope>
    <source>
        <strain evidence="12">ML311-T8</strain>
    </source>
</reference>
<protein>
    <recommendedName>
        <fullName evidence="7 8">Cell division protein FtsL</fullName>
    </recommendedName>
</protein>
<keyword evidence="1 7" id="KW-1003">Cell membrane</keyword>
<evidence type="ECO:0000256" key="3">
    <source>
        <dbReference type="ARBA" id="ARBA00022692"/>
    </source>
</evidence>
<dbReference type="GO" id="GO:0005886">
    <property type="term" value="C:plasma membrane"/>
    <property type="evidence" value="ECO:0007669"/>
    <property type="project" value="UniProtKB-SubCell"/>
</dbReference>
<accession>A0A6B8RH23</accession>
<dbReference type="KEGG" id="ppsc:EHS13_13225"/>
<feature type="transmembrane region" description="Helical" evidence="7">
    <location>
        <begin position="41"/>
        <end position="62"/>
    </location>
</feature>
<keyword evidence="6 7" id="KW-0131">Cell cycle</keyword>
<keyword evidence="9" id="KW-0175">Coiled coil</keyword>
<sequence length="139" mass="16167">MAMYVHGNLAMEEQVNRETVKVREIKRKVYRKKAIPVQEKLLYLFTVLLCVIVAGTIIWRYAQIYEMNTEIHTIETQIKALQAENDILKQQWNKANDPERLRIEAEKTGLSQLDPDEITHVPSKPSLSKSTDNKVAFNR</sequence>
<feature type="region of interest" description="Disordered" evidence="10">
    <location>
        <begin position="106"/>
        <end position="139"/>
    </location>
</feature>
<organism evidence="11 12">
    <name type="scientific">Paenibacillus psychroresistens</name>
    <dbReference type="NCBI Taxonomy" id="1778678"/>
    <lineage>
        <taxon>Bacteria</taxon>
        <taxon>Bacillati</taxon>
        <taxon>Bacillota</taxon>
        <taxon>Bacilli</taxon>
        <taxon>Bacillales</taxon>
        <taxon>Paenibacillaceae</taxon>
        <taxon>Paenibacillus</taxon>
    </lineage>
</organism>
<evidence type="ECO:0000256" key="7">
    <source>
        <dbReference type="HAMAP-Rule" id="MF_00910"/>
    </source>
</evidence>
<evidence type="ECO:0000256" key="10">
    <source>
        <dbReference type="SAM" id="MobiDB-lite"/>
    </source>
</evidence>
<dbReference type="AlphaFoldDB" id="A0A6B8RH23"/>
<proteinExistence type="inferred from homology"/>
<dbReference type="GO" id="GO:0043093">
    <property type="term" value="P:FtsZ-dependent cytokinesis"/>
    <property type="evidence" value="ECO:0007669"/>
    <property type="project" value="UniProtKB-UniRule"/>
</dbReference>
<name>A0A6B8RH23_9BACL</name>
<evidence type="ECO:0000256" key="5">
    <source>
        <dbReference type="ARBA" id="ARBA00023136"/>
    </source>
</evidence>
<evidence type="ECO:0000256" key="9">
    <source>
        <dbReference type="SAM" id="Coils"/>
    </source>
</evidence>
<dbReference type="OrthoDB" id="2988583at2"/>
<evidence type="ECO:0000313" key="12">
    <source>
        <dbReference type="Proteomes" id="UP000426246"/>
    </source>
</evidence>
<keyword evidence="5 7" id="KW-0472">Membrane</keyword>
<keyword evidence="12" id="KW-1185">Reference proteome</keyword>
<dbReference type="Pfam" id="PF04977">
    <property type="entry name" value="DivIC"/>
    <property type="match status" value="1"/>
</dbReference>
<dbReference type="InterPro" id="IPR011922">
    <property type="entry name" value="Cell_div_FtsL"/>
</dbReference>